<comment type="caution">
    <text evidence="1">The sequence shown here is derived from an EMBL/GenBank/DDBJ whole genome shotgun (WGS) entry which is preliminary data.</text>
</comment>
<dbReference type="Proteomes" id="UP001600888">
    <property type="component" value="Unassembled WGS sequence"/>
</dbReference>
<evidence type="ECO:0000313" key="2">
    <source>
        <dbReference type="Proteomes" id="UP001600888"/>
    </source>
</evidence>
<organism evidence="1 2">
    <name type="scientific">Diaporthe vaccinii</name>
    <dbReference type="NCBI Taxonomy" id="105482"/>
    <lineage>
        <taxon>Eukaryota</taxon>
        <taxon>Fungi</taxon>
        <taxon>Dikarya</taxon>
        <taxon>Ascomycota</taxon>
        <taxon>Pezizomycotina</taxon>
        <taxon>Sordariomycetes</taxon>
        <taxon>Sordariomycetidae</taxon>
        <taxon>Diaporthales</taxon>
        <taxon>Diaporthaceae</taxon>
        <taxon>Diaporthe</taxon>
        <taxon>Diaporthe eres species complex</taxon>
    </lineage>
</organism>
<sequence length="209" mass="23404">MSHLAKSLDTLGVLGRSPEIYCKVYRKIIYWESYRDLGAPFLKAYSEANNGRLPLVNNNIKAAWEAVTRGDITESMYQEALSQRDELKYWVSKYLTEDSSPSVTLLVKQSSKHGEELRDTQSDERYFAPSKPGQVLLFVHLSTLADLTDHHVPIGQFECLSSATGLRETYPLTASITMASGGESALLRLIRHLHHDGVLDSVKTGRTAF</sequence>
<proteinExistence type="predicted"/>
<gene>
    <name evidence="1" type="ORF">FJTKL_04788</name>
</gene>
<accession>A0ABR4DSI2</accession>
<protein>
    <submittedName>
        <fullName evidence="1">Uncharacterized protein</fullName>
    </submittedName>
</protein>
<dbReference type="EMBL" id="JBAWTH010000190">
    <property type="protein sequence ID" value="KAL2273325.1"/>
    <property type="molecule type" value="Genomic_DNA"/>
</dbReference>
<reference evidence="1 2" key="1">
    <citation type="submission" date="2024-03" db="EMBL/GenBank/DDBJ databases">
        <title>A high-quality draft genome sequence of Diaporthe vaccinii, a causative agent of upright dieback and viscid rot disease in cranberry plants.</title>
        <authorList>
            <person name="Sarrasin M."/>
            <person name="Lang B.F."/>
            <person name="Burger G."/>
        </authorList>
    </citation>
    <scope>NUCLEOTIDE SEQUENCE [LARGE SCALE GENOMIC DNA]</scope>
    <source>
        <strain evidence="1 2">IS7</strain>
    </source>
</reference>
<evidence type="ECO:0000313" key="1">
    <source>
        <dbReference type="EMBL" id="KAL2273325.1"/>
    </source>
</evidence>
<name>A0ABR4DSI2_9PEZI</name>
<keyword evidence="2" id="KW-1185">Reference proteome</keyword>